<feature type="region of interest" description="Disordered" evidence="1">
    <location>
        <begin position="150"/>
        <end position="184"/>
    </location>
</feature>
<proteinExistence type="predicted"/>
<keyword evidence="2" id="KW-0732">Signal</keyword>
<dbReference type="RefSeq" id="WP_004568662.1">
    <property type="nucleotide sequence ID" value="NZ_CH724148.1"/>
</dbReference>
<feature type="chain" id="PRO_5002666858" evidence="2">
    <location>
        <begin position="21"/>
        <end position="184"/>
    </location>
</feature>
<comment type="caution">
    <text evidence="3">The sequence shown here is derived from an EMBL/GenBank/DDBJ whole genome shotgun (WGS) entry which is preliminary data.</text>
</comment>
<protein>
    <submittedName>
        <fullName evidence="3">Uncharacterized protein</fullName>
    </submittedName>
</protein>
<feature type="compositionally biased region" description="Basic and acidic residues" evidence="1">
    <location>
        <begin position="150"/>
        <end position="162"/>
    </location>
</feature>
<reference evidence="3 4" key="1">
    <citation type="submission" date="2006-02" db="EMBL/GenBank/DDBJ databases">
        <authorList>
            <person name="Murray A."/>
            <person name="Staley J."/>
            <person name="Ferriera S."/>
            <person name="Johnson J."/>
            <person name="Kravitz S."/>
            <person name="Halpern A."/>
            <person name="Remington K."/>
            <person name="Beeson K."/>
            <person name="Tran B."/>
            <person name="Rogers Y.-H."/>
            <person name="Friedman R."/>
            <person name="Venter J.C."/>
        </authorList>
    </citation>
    <scope>NUCLEOTIDE SEQUENCE [LARGE SCALE GENOMIC DNA]</scope>
    <source>
        <strain evidence="3 4">23-P</strain>
    </source>
</reference>
<sequence>MKKALIALFLLVTYFSIAQEAPEFPEYNARNAATIFYYKFSEIPKEIKVKKDITKNKTITELRLYNDKIKKISFLNTPKLQEVELLVNSLGAQLYSNRDLAEKVKTKIESIVLPVRDSVAVHEKVLNDALKSFLSKRQFKKWLKYQRAEKRDLVPKPPRREAAPPQSMNRNRNRNRQGMGGRRF</sequence>
<dbReference type="Proteomes" id="UP000003053">
    <property type="component" value="Unassembled WGS sequence"/>
</dbReference>
<accession>A4C2R0</accession>
<dbReference type="OrthoDB" id="1443261at2"/>
<dbReference type="AlphaFoldDB" id="A4C2R0"/>
<name>A4C2R0_9FLAO</name>
<evidence type="ECO:0000256" key="1">
    <source>
        <dbReference type="SAM" id="MobiDB-lite"/>
    </source>
</evidence>
<dbReference type="HOGENOM" id="CLU_1466949_0_0_10"/>
<organism evidence="3 4">
    <name type="scientific">Polaribacter irgensii 23-P</name>
    <dbReference type="NCBI Taxonomy" id="313594"/>
    <lineage>
        <taxon>Bacteria</taxon>
        <taxon>Pseudomonadati</taxon>
        <taxon>Bacteroidota</taxon>
        <taxon>Flavobacteriia</taxon>
        <taxon>Flavobacteriales</taxon>
        <taxon>Flavobacteriaceae</taxon>
    </lineage>
</organism>
<dbReference type="eggNOG" id="ENOG50312EU">
    <property type="taxonomic scope" value="Bacteria"/>
</dbReference>
<evidence type="ECO:0000313" key="3">
    <source>
        <dbReference type="EMBL" id="EAR11584.1"/>
    </source>
</evidence>
<dbReference type="STRING" id="313594.PI23P_00220"/>
<dbReference type="EMBL" id="AAOG01000005">
    <property type="protein sequence ID" value="EAR11584.1"/>
    <property type="molecule type" value="Genomic_DNA"/>
</dbReference>
<evidence type="ECO:0000256" key="2">
    <source>
        <dbReference type="SAM" id="SignalP"/>
    </source>
</evidence>
<gene>
    <name evidence="3" type="ORF">PI23P_00220</name>
</gene>
<keyword evidence="4" id="KW-1185">Reference proteome</keyword>
<feature type="signal peptide" evidence="2">
    <location>
        <begin position="1"/>
        <end position="20"/>
    </location>
</feature>
<evidence type="ECO:0000313" key="4">
    <source>
        <dbReference type="Proteomes" id="UP000003053"/>
    </source>
</evidence>